<organism evidence="2 3">
    <name type="scientific">Streptomyces ziwulingensis</name>
    <dbReference type="NCBI Taxonomy" id="1045501"/>
    <lineage>
        <taxon>Bacteria</taxon>
        <taxon>Bacillati</taxon>
        <taxon>Actinomycetota</taxon>
        <taxon>Actinomycetes</taxon>
        <taxon>Kitasatosporales</taxon>
        <taxon>Streptomycetaceae</taxon>
        <taxon>Streptomyces</taxon>
    </lineage>
</organism>
<protein>
    <recommendedName>
        <fullName evidence="1">Carrier domain-containing protein</fullName>
    </recommendedName>
</protein>
<dbReference type="RefSeq" id="WP_345623022.1">
    <property type="nucleotide sequence ID" value="NZ_BAABIG010000061.1"/>
</dbReference>
<dbReference type="Pfam" id="PF00550">
    <property type="entry name" value="PP-binding"/>
    <property type="match status" value="1"/>
</dbReference>
<keyword evidence="3" id="KW-1185">Reference proteome</keyword>
<dbReference type="InterPro" id="IPR036736">
    <property type="entry name" value="ACP-like_sf"/>
</dbReference>
<comment type="caution">
    <text evidence="2">The sequence shown here is derived from an EMBL/GenBank/DDBJ whole genome shotgun (WGS) entry which is preliminary data.</text>
</comment>
<name>A0ABP9CRD8_9ACTN</name>
<dbReference type="EMBL" id="BAABIG010000061">
    <property type="protein sequence ID" value="GAA4815725.1"/>
    <property type="molecule type" value="Genomic_DNA"/>
</dbReference>
<dbReference type="Proteomes" id="UP001501265">
    <property type="component" value="Unassembled WGS sequence"/>
</dbReference>
<dbReference type="Gene3D" id="1.10.1200.10">
    <property type="entry name" value="ACP-like"/>
    <property type="match status" value="1"/>
</dbReference>
<gene>
    <name evidence="2" type="ORF">GCM10023220_54780</name>
</gene>
<dbReference type="InterPro" id="IPR009081">
    <property type="entry name" value="PP-bd_ACP"/>
</dbReference>
<evidence type="ECO:0000259" key="1">
    <source>
        <dbReference type="PROSITE" id="PS50075"/>
    </source>
</evidence>
<feature type="domain" description="Carrier" evidence="1">
    <location>
        <begin position="2"/>
        <end position="76"/>
    </location>
</feature>
<dbReference type="PROSITE" id="PS50075">
    <property type="entry name" value="CARRIER"/>
    <property type="match status" value="1"/>
</dbReference>
<evidence type="ECO:0000313" key="3">
    <source>
        <dbReference type="Proteomes" id="UP001501265"/>
    </source>
</evidence>
<sequence>MPPVYAVIVGILTEKFRVPAELISPQSTLEELEMDSLALAEFALVLREETGIELEERDAGTSSSLAELVDRLQARADAGGSDAA</sequence>
<evidence type="ECO:0000313" key="2">
    <source>
        <dbReference type="EMBL" id="GAA4815725.1"/>
    </source>
</evidence>
<proteinExistence type="predicted"/>
<dbReference type="SUPFAM" id="SSF47336">
    <property type="entry name" value="ACP-like"/>
    <property type="match status" value="1"/>
</dbReference>
<accession>A0ABP9CRD8</accession>
<reference evidence="3" key="1">
    <citation type="journal article" date="2019" name="Int. J. Syst. Evol. Microbiol.">
        <title>The Global Catalogue of Microorganisms (GCM) 10K type strain sequencing project: providing services to taxonomists for standard genome sequencing and annotation.</title>
        <authorList>
            <consortium name="The Broad Institute Genomics Platform"/>
            <consortium name="The Broad Institute Genome Sequencing Center for Infectious Disease"/>
            <person name="Wu L."/>
            <person name="Ma J."/>
        </authorList>
    </citation>
    <scope>NUCLEOTIDE SEQUENCE [LARGE SCALE GENOMIC DNA]</scope>
    <source>
        <strain evidence="3">JCM 18081</strain>
    </source>
</reference>